<dbReference type="Pfam" id="PF02130">
    <property type="entry name" value="YbeY"/>
    <property type="match status" value="1"/>
</dbReference>
<dbReference type="NCBIfam" id="TIGR00043">
    <property type="entry name" value="rRNA maturation RNase YbeY"/>
    <property type="match status" value="1"/>
</dbReference>
<dbReference type="OrthoDB" id="9807740at2"/>
<name>D4H8E7_DENA2</name>
<dbReference type="Proteomes" id="UP000002012">
    <property type="component" value="Chromosome"/>
</dbReference>
<dbReference type="KEGG" id="dap:Dacet_1527"/>
<dbReference type="HOGENOM" id="CLU_106710_3_1_0"/>
<keyword evidence="4 7" id="KW-0255">Endonuclease</keyword>
<dbReference type="RefSeq" id="WP_013010810.1">
    <property type="nucleotide sequence ID" value="NC_013943.1"/>
</dbReference>
<comment type="function">
    <text evidence="7">Single strand-specific metallo-endoribonuclease involved in late-stage 70S ribosome quality control and in maturation of the 3' terminus of the 16S rRNA.</text>
</comment>
<dbReference type="PANTHER" id="PTHR46986">
    <property type="entry name" value="ENDORIBONUCLEASE YBEY, CHLOROPLASTIC"/>
    <property type="match status" value="1"/>
</dbReference>
<keyword evidence="6 7" id="KW-0862">Zinc</keyword>
<evidence type="ECO:0000256" key="3">
    <source>
        <dbReference type="ARBA" id="ARBA00022723"/>
    </source>
</evidence>
<evidence type="ECO:0000256" key="2">
    <source>
        <dbReference type="ARBA" id="ARBA00022722"/>
    </source>
</evidence>
<accession>D4H8E7</accession>
<dbReference type="GO" id="GO:0005737">
    <property type="term" value="C:cytoplasm"/>
    <property type="evidence" value="ECO:0007669"/>
    <property type="project" value="UniProtKB-SubCell"/>
</dbReference>
<dbReference type="PROSITE" id="PS01306">
    <property type="entry name" value="UPF0054"/>
    <property type="match status" value="1"/>
</dbReference>
<dbReference type="GO" id="GO:0006364">
    <property type="term" value="P:rRNA processing"/>
    <property type="evidence" value="ECO:0007669"/>
    <property type="project" value="UniProtKB-UniRule"/>
</dbReference>
<dbReference type="Gene3D" id="3.40.390.30">
    <property type="entry name" value="Metalloproteases ('zincins'), catalytic domain"/>
    <property type="match status" value="1"/>
</dbReference>
<keyword evidence="9" id="KW-1185">Reference proteome</keyword>
<dbReference type="GO" id="GO:0004222">
    <property type="term" value="F:metalloendopeptidase activity"/>
    <property type="evidence" value="ECO:0007669"/>
    <property type="project" value="InterPro"/>
</dbReference>
<evidence type="ECO:0000256" key="7">
    <source>
        <dbReference type="HAMAP-Rule" id="MF_00009"/>
    </source>
</evidence>
<feature type="binding site" evidence="7">
    <location>
        <position position="117"/>
    </location>
    <ligand>
        <name>Zn(2+)</name>
        <dbReference type="ChEBI" id="CHEBI:29105"/>
        <note>catalytic</note>
    </ligand>
</feature>
<keyword evidence="7" id="KW-0698">rRNA processing</keyword>
<dbReference type="PaxDb" id="522772-Dacet_1527"/>
<keyword evidence="7" id="KW-0690">Ribosome biogenesis</keyword>
<feature type="binding site" evidence="7">
    <location>
        <position position="123"/>
    </location>
    <ligand>
        <name>Zn(2+)</name>
        <dbReference type="ChEBI" id="CHEBI:29105"/>
        <note>catalytic</note>
    </ligand>
</feature>
<keyword evidence="2 7" id="KW-0540">Nuclease</keyword>
<dbReference type="InterPro" id="IPR023091">
    <property type="entry name" value="MetalPrtase_cat_dom_sf_prd"/>
</dbReference>
<keyword evidence="3 7" id="KW-0479">Metal-binding</keyword>
<reference evidence="8 9" key="1">
    <citation type="journal article" date="2010" name="Stand. Genomic Sci.">
        <title>Complete genome sequence of Denitrovibrio acetiphilus type strain (N2460).</title>
        <authorList>
            <person name="Kiss H."/>
            <person name="Lang E."/>
            <person name="Lapidus A."/>
            <person name="Copeland A."/>
            <person name="Nolan M."/>
            <person name="Glavina Del Rio T."/>
            <person name="Chen F."/>
            <person name="Lucas S."/>
            <person name="Tice H."/>
            <person name="Cheng J.F."/>
            <person name="Han C."/>
            <person name="Goodwin L."/>
            <person name="Pitluck S."/>
            <person name="Liolios K."/>
            <person name="Pati A."/>
            <person name="Ivanova N."/>
            <person name="Mavromatis K."/>
            <person name="Chen A."/>
            <person name="Palaniappan K."/>
            <person name="Land M."/>
            <person name="Hauser L."/>
            <person name="Chang Y.J."/>
            <person name="Jeffries C.D."/>
            <person name="Detter J.C."/>
            <person name="Brettin T."/>
            <person name="Spring S."/>
            <person name="Rohde M."/>
            <person name="Goker M."/>
            <person name="Woyke T."/>
            <person name="Bristow J."/>
            <person name="Eisen J.A."/>
            <person name="Markowitz V."/>
            <person name="Hugenholtz P."/>
            <person name="Kyrpides N.C."/>
            <person name="Klenk H.P."/>
        </authorList>
    </citation>
    <scope>NUCLEOTIDE SEQUENCE [LARGE SCALE GENOMIC DNA]</scope>
    <source>
        <strain evidence="9">DSM 12809 / NBRC 114555 / N2460</strain>
    </source>
</reference>
<comment type="similarity">
    <text evidence="1 7">Belongs to the endoribonuclease YbeY family.</text>
</comment>
<evidence type="ECO:0000256" key="1">
    <source>
        <dbReference type="ARBA" id="ARBA00010875"/>
    </source>
</evidence>
<dbReference type="GO" id="GO:0004521">
    <property type="term" value="F:RNA endonuclease activity"/>
    <property type="evidence" value="ECO:0007669"/>
    <property type="project" value="UniProtKB-UniRule"/>
</dbReference>
<dbReference type="InterPro" id="IPR020549">
    <property type="entry name" value="YbeY_CS"/>
</dbReference>
<evidence type="ECO:0000313" key="8">
    <source>
        <dbReference type="EMBL" id="ADD68296.1"/>
    </source>
</evidence>
<dbReference type="EMBL" id="CP001968">
    <property type="protein sequence ID" value="ADD68296.1"/>
    <property type="molecule type" value="Genomic_DNA"/>
</dbReference>
<dbReference type="AlphaFoldDB" id="D4H8E7"/>
<comment type="subcellular location">
    <subcellularLocation>
        <location evidence="7">Cytoplasm</location>
    </subcellularLocation>
</comment>
<evidence type="ECO:0000256" key="6">
    <source>
        <dbReference type="ARBA" id="ARBA00022833"/>
    </source>
</evidence>
<dbReference type="SUPFAM" id="SSF55486">
    <property type="entry name" value="Metalloproteases ('zincins'), catalytic domain"/>
    <property type="match status" value="1"/>
</dbReference>
<sequence length="151" mass="17125">MEISILITDDTEAYGNSQLFSDCAEAVFSMLKVDFDDCEISLLLTTDDRIKELNGEYRQKDRSTDVLSFPMSEDPLSEGGMLGDIVISLETAKEQADEAAIMPDREIAFLFIHGLLHLMGYEHENDPDEEEEMFDLQEEILRNLLENGKVP</sequence>
<gene>
    <name evidence="7" type="primary">ybeY</name>
    <name evidence="8" type="ordered locus">Dacet_1527</name>
</gene>
<dbReference type="eggNOG" id="COG0319">
    <property type="taxonomic scope" value="Bacteria"/>
</dbReference>
<proteinExistence type="inferred from homology"/>
<evidence type="ECO:0000313" key="9">
    <source>
        <dbReference type="Proteomes" id="UP000002012"/>
    </source>
</evidence>
<dbReference type="InParanoid" id="D4H8E7"/>
<keyword evidence="7" id="KW-0963">Cytoplasm</keyword>
<feature type="binding site" evidence="7">
    <location>
        <position position="113"/>
    </location>
    <ligand>
        <name>Zn(2+)</name>
        <dbReference type="ChEBI" id="CHEBI:29105"/>
        <note>catalytic</note>
    </ligand>
</feature>
<dbReference type="STRING" id="522772.Dacet_1527"/>
<keyword evidence="5 7" id="KW-0378">Hydrolase</keyword>
<protein>
    <recommendedName>
        <fullName evidence="7">Endoribonuclease YbeY</fullName>
        <ecNumber evidence="7">3.1.-.-</ecNumber>
    </recommendedName>
</protein>
<dbReference type="InterPro" id="IPR002036">
    <property type="entry name" value="YbeY"/>
</dbReference>
<dbReference type="HAMAP" id="MF_00009">
    <property type="entry name" value="Endoribonucl_YbeY"/>
    <property type="match status" value="1"/>
</dbReference>
<dbReference type="EC" id="3.1.-.-" evidence="7"/>
<organism evidence="8 9">
    <name type="scientific">Denitrovibrio acetiphilus (strain DSM 12809 / NBRC 114555 / N2460)</name>
    <dbReference type="NCBI Taxonomy" id="522772"/>
    <lineage>
        <taxon>Bacteria</taxon>
        <taxon>Pseudomonadati</taxon>
        <taxon>Deferribacterota</taxon>
        <taxon>Deferribacteres</taxon>
        <taxon>Deferribacterales</taxon>
        <taxon>Geovibrionaceae</taxon>
        <taxon>Denitrovibrio</taxon>
    </lineage>
</organism>
<dbReference type="FunCoup" id="D4H8E7">
    <property type="interactions" value="250"/>
</dbReference>
<dbReference type="PANTHER" id="PTHR46986:SF1">
    <property type="entry name" value="ENDORIBONUCLEASE YBEY, CHLOROPLASTIC"/>
    <property type="match status" value="1"/>
</dbReference>
<evidence type="ECO:0000256" key="4">
    <source>
        <dbReference type="ARBA" id="ARBA00022759"/>
    </source>
</evidence>
<evidence type="ECO:0000256" key="5">
    <source>
        <dbReference type="ARBA" id="ARBA00022801"/>
    </source>
</evidence>
<dbReference type="GO" id="GO:0008270">
    <property type="term" value="F:zinc ion binding"/>
    <property type="evidence" value="ECO:0007669"/>
    <property type="project" value="UniProtKB-UniRule"/>
</dbReference>
<comment type="cofactor">
    <cofactor evidence="7">
        <name>Zn(2+)</name>
        <dbReference type="ChEBI" id="CHEBI:29105"/>
    </cofactor>
    <text evidence="7">Binds 1 zinc ion.</text>
</comment>